<feature type="compositionally biased region" description="Basic and acidic residues" evidence="1">
    <location>
        <begin position="776"/>
        <end position="797"/>
    </location>
</feature>
<dbReference type="STRING" id="858893.H6BTJ6"/>
<evidence type="ECO:0000313" key="2">
    <source>
        <dbReference type="EMBL" id="EHY55423.1"/>
    </source>
</evidence>
<dbReference type="InParanoid" id="H6BTJ6"/>
<feature type="compositionally biased region" description="Polar residues" evidence="1">
    <location>
        <begin position="122"/>
        <end position="133"/>
    </location>
</feature>
<dbReference type="Proteomes" id="UP000007304">
    <property type="component" value="Unassembled WGS sequence"/>
</dbReference>
<feature type="compositionally biased region" description="Polar residues" evidence="1">
    <location>
        <begin position="852"/>
        <end position="861"/>
    </location>
</feature>
<feature type="compositionally biased region" description="Low complexity" evidence="1">
    <location>
        <begin position="255"/>
        <end position="273"/>
    </location>
</feature>
<feature type="compositionally biased region" description="Gly residues" evidence="1">
    <location>
        <begin position="1"/>
        <end position="10"/>
    </location>
</feature>
<organism evidence="2 3">
    <name type="scientific">Exophiala dermatitidis (strain ATCC 34100 / CBS 525.76 / NIH/UT8656)</name>
    <name type="common">Black yeast</name>
    <name type="synonym">Wangiella dermatitidis</name>
    <dbReference type="NCBI Taxonomy" id="858893"/>
    <lineage>
        <taxon>Eukaryota</taxon>
        <taxon>Fungi</taxon>
        <taxon>Dikarya</taxon>
        <taxon>Ascomycota</taxon>
        <taxon>Pezizomycotina</taxon>
        <taxon>Eurotiomycetes</taxon>
        <taxon>Chaetothyriomycetidae</taxon>
        <taxon>Chaetothyriales</taxon>
        <taxon>Herpotrichiellaceae</taxon>
        <taxon>Exophiala</taxon>
    </lineage>
</organism>
<protein>
    <submittedName>
        <fullName evidence="2">Uncharacterized protein</fullName>
    </submittedName>
</protein>
<name>H6BTJ6_EXODN</name>
<proteinExistence type="predicted"/>
<evidence type="ECO:0000256" key="1">
    <source>
        <dbReference type="SAM" id="MobiDB-lite"/>
    </source>
</evidence>
<feature type="compositionally biased region" description="Polar residues" evidence="1">
    <location>
        <begin position="898"/>
        <end position="909"/>
    </location>
</feature>
<keyword evidence="3" id="KW-1185">Reference proteome</keyword>
<feature type="compositionally biased region" description="Low complexity" evidence="1">
    <location>
        <begin position="730"/>
        <end position="751"/>
    </location>
</feature>
<dbReference type="EMBL" id="JH226132">
    <property type="protein sequence ID" value="EHY55423.1"/>
    <property type="molecule type" value="Genomic_DNA"/>
</dbReference>
<dbReference type="RefSeq" id="XP_009155884.1">
    <property type="nucleotide sequence ID" value="XM_009157636.1"/>
</dbReference>
<dbReference type="eggNOG" id="ENOG502RR3U">
    <property type="taxonomic scope" value="Eukaryota"/>
</dbReference>
<feature type="region of interest" description="Disordered" evidence="1">
    <location>
        <begin position="518"/>
        <end position="691"/>
    </location>
</feature>
<feature type="compositionally biased region" description="Basic and acidic residues" evidence="1">
    <location>
        <begin position="465"/>
        <end position="478"/>
    </location>
</feature>
<dbReference type="HOGENOM" id="CLU_290027_0_0_1"/>
<gene>
    <name evidence="2" type="ORF">HMPREF1120_03560</name>
</gene>
<feature type="region of interest" description="Disordered" evidence="1">
    <location>
        <begin position="776"/>
        <end position="882"/>
    </location>
</feature>
<dbReference type="GeneID" id="20308199"/>
<feature type="region of interest" description="Disordered" evidence="1">
    <location>
        <begin position="1"/>
        <end position="161"/>
    </location>
</feature>
<feature type="compositionally biased region" description="Basic and acidic residues" evidence="1">
    <location>
        <begin position="239"/>
        <end position="248"/>
    </location>
</feature>
<dbReference type="AlphaFoldDB" id="H6BTJ6"/>
<feature type="region of interest" description="Disordered" evidence="1">
    <location>
        <begin position="710"/>
        <end position="761"/>
    </location>
</feature>
<feature type="compositionally biased region" description="Basic and acidic residues" evidence="1">
    <location>
        <begin position="397"/>
        <end position="406"/>
    </location>
</feature>
<feature type="region of interest" description="Disordered" evidence="1">
    <location>
        <begin position="895"/>
        <end position="1012"/>
    </location>
</feature>
<dbReference type="VEuPathDB" id="FungiDB:HMPREF1120_03560"/>
<feature type="region of interest" description="Disordered" evidence="1">
    <location>
        <begin position="239"/>
        <end position="489"/>
    </location>
</feature>
<feature type="compositionally biased region" description="Polar residues" evidence="1">
    <location>
        <begin position="930"/>
        <end position="946"/>
    </location>
</feature>
<feature type="compositionally biased region" description="Low complexity" evidence="1">
    <location>
        <begin position="985"/>
        <end position="1012"/>
    </location>
</feature>
<feature type="compositionally biased region" description="Polar residues" evidence="1">
    <location>
        <begin position="29"/>
        <end position="58"/>
    </location>
</feature>
<feature type="compositionally biased region" description="Polar residues" evidence="1">
    <location>
        <begin position="105"/>
        <end position="114"/>
    </location>
</feature>
<dbReference type="OrthoDB" id="5407305at2759"/>
<evidence type="ECO:0000313" key="3">
    <source>
        <dbReference type="Proteomes" id="UP000007304"/>
    </source>
</evidence>
<sequence>MSLFQGGHGHAGANNAAQGRISRKPTGLRSRNITPQTAPLPTTAVSSSLCTATVNSPPDFNFRGQPSPLNPTSSAPRTRKKSWISSASQHLRLRKSRERMDSTKHSITSATTLASPEPASTRDFTGQAHTFSASRPPNSDRRNRPLPRQSPTDKPLPSLPVAAVKVGSPVRRSLIDCSERPLRRSISPSGGQGCEHDHWPTMAPVKPSPGPAAPPKAGSVVKPSLGESIIEGMRGLNIEDTKEGDSHHPPKFHFSNSAAKSGKASNKASNSKALLDVPNHTSDRPLSSSQLPKPRDSMLQSLARHVDAPSARQTKTSAMRLRRSIGKTAWGSAEKKQEKDDHLRPIQEKGQSQSKARARQLSPGGPFRSQSRGRYAVTARGSPYTIPSRLTTKSHKAAHDAEDRAEFSPNAAVMPLRDEQLSHGRDPATTGHAVPSKQALRQSSIPLPSRGQPRAKTVDGNDSTDETKRSDEKRDTSVPEHTWADLAPTPATIARHNRHPHETQSKQAPQLLDVKQVLCTPPPHDDESQMGSEGSAAAVQGSDSLGGFRIRRVRNTPEGGPTLRINDSASRILLGEESQSGTPDMGDLNVTLNQKESVPDLPEPPATKDQSRRASALLTRPLSFARSITERSQGQSKHGDDEETQNLIENDKNDGTDLPAELPGSDLSIREKPSSHSIASVDATEAAPLDVTEKRGSLCFNHSDWPGKEFADFKISSDCPQQRDGPSPDPSAAEASKPSSSRTSVRSRPSTIVLRQAPTKEISPFLFQDLEQEKASQQKYLRDILDDTKGSESDRASGSDFPPRTSSRKPKPPPIIVSSPERGPPDGQGSARAARAYEVDPTIFPEPKNVKAFSQSISPKTDSSKPRKAPHKLSYTPSSSSRKVISNIRGLFHKRSVDSSAGSDITSSGKAHLQGSLRRKPAPGGLRLTNPLSSDSSRTTGLNPNDTHYKNATPGGRPVLRNPFISPTTPFTATVRPSPPPTSPSPSNIASPSLSSGSATSPTTSPSLSSATSLTHTLLDLARAEADPQRKTALIELSKTMVGVVNAARDAEKAMEKAKMEAARAEVSWLKVQKEVSTVEVSMRGLLERSTPREA</sequence>
<feature type="region of interest" description="Disordered" evidence="1">
    <location>
        <begin position="181"/>
        <end position="220"/>
    </location>
</feature>
<reference evidence="2" key="1">
    <citation type="submission" date="2011-07" db="EMBL/GenBank/DDBJ databases">
        <title>The Genome Sequence of Exophiala (Wangiella) dermatitidis NIH/UT8656.</title>
        <authorList>
            <consortium name="The Broad Institute Genome Sequencing Platform"/>
            <person name="Cuomo C."/>
            <person name="Wang Z."/>
            <person name="Hunicke-Smith S."/>
            <person name="Szanislo P.J."/>
            <person name="Earl A."/>
            <person name="Young S.K."/>
            <person name="Zeng Q."/>
            <person name="Gargeya S."/>
            <person name="Fitzgerald M."/>
            <person name="Haas B."/>
            <person name="Abouelleil A."/>
            <person name="Alvarado L."/>
            <person name="Arachchi H.M."/>
            <person name="Berlin A."/>
            <person name="Brown A."/>
            <person name="Chapman S.B."/>
            <person name="Chen Z."/>
            <person name="Dunbar C."/>
            <person name="Freedman E."/>
            <person name="Gearin G."/>
            <person name="Gellesch M."/>
            <person name="Goldberg J."/>
            <person name="Griggs A."/>
            <person name="Gujja S."/>
            <person name="Heiman D."/>
            <person name="Howarth C."/>
            <person name="Larson L."/>
            <person name="Lui A."/>
            <person name="MacDonald P.J.P."/>
            <person name="Montmayeur A."/>
            <person name="Murphy C."/>
            <person name="Neiman D."/>
            <person name="Pearson M."/>
            <person name="Priest M."/>
            <person name="Roberts A."/>
            <person name="Saif S."/>
            <person name="Shea T."/>
            <person name="Shenoy N."/>
            <person name="Sisk P."/>
            <person name="Stolte C."/>
            <person name="Sykes S."/>
            <person name="Wortman J."/>
            <person name="Nusbaum C."/>
            <person name="Birren B."/>
        </authorList>
    </citation>
    <scope>NUCLEOTIDE SEQUENCE</scope>
    <source>
        <strain evidence="2">NIH/UT8656</strain>
    </source>
</reference>
<dbReference type="OMA" id="TSHERKV"/>
<accession>H6BTJ6</accession>
<feature type="compositionally biased region" description="Basic and acidic residues" evidence="1">
    <location>
        <begin position="333"/>
        <end position="347"/>
    </location>
</feature>
<feature type="compositionally biased region" description="Basic and acidic residues" evidence="1">
    <location>
        <begin position="416"/>
        <end position="426"/>
    </location>
</feature>